<proteinExistence type="predicted"/>
<sequence length="86" mass="10153">MEVEELELFRTLIQEWEAHEDSDYEEMMAEKSKEYSGKQSTFGAGIGKAIKSLLTRLHLSRERERERRARYHNSKSSDARRHEPVA</sequence>
<accession>A0A8H7AD03</accession>
<evidence type="ECO:0000313" key="2">
    <source>
        <dbReference type="EMBL" id="KAF7506853.1"/>
    </source>
</evidence>
<protein>
    <submittedName>
        <fullName evidence="2">Uncharacterized protein</fullName>
    </submittedName>
</protein>
<evidence type="ECO:0000313" key="3">
    <source>
        <dbReference type="Proteomes" id="UP000606974"/>
    </source>
</evidence>
<evidence type="ECO:0000256" key="1">
    <source>
        <dbReference type="SAM" id="MobiDB-lite"/>
    </source>
</evidence>
<dbReference type="EMBL" id="JAACFV010000079">
    <property type="protein sequence ID" value="KAF7506853.1"/>
    <property type="molecule type" value="Genomic_DNA"/>
</dbReference>
<keyword evidence="3" id="KW-1185">Reference proteome</keyword>
<comment type="caution">
    <text evidence="2">The sequence shown here is derived from an EMBL/GenBank/DDBJ whole genome shotgun (WGS) entry which is preliminary data.</text>
</comment>
<dbReference type="AlphaFoldDB" id="A0A8H7AD03"/>
<gene>
    <name evidence="2" type="ORF">GJ744_011199</name>
</gene>
<organism evidence="2 3">
    <name type="scientific">Endocarpon pusillum</name>
    <dbReference type="NCBI Taxonomy" id="364733"/>
    <lineage>
        <taxon>Eukaryota</taxon>
        <taxon>Fungi</taxon>
        <taxon>Dikarya</taxon>
        <taxon>Ascomycota</taxon>
        <taxon>Pezizomycotina</taxon>
        <taxon>Eurotiomycetes</taxon>
        <taxon>Chaetothyriomycetidae</taxon>
        <taxon>Verrucariales</taxon>
        <taxon>Verrucariaceae</taxon>
        <taxon>Endocarpon</taxon>
    </lineage>
</organism>
<name>A0A8H7AD03_9EURO</name>
<feature type="compositionally biased region" description="Basic and acidic residues" evidence="1">
    <location>
        <begin position="75"/>
        <end position="86"/>
    </location>
</feature>
<feature type="region of interest" description="Disordered" evidence="1">
    <location>
        <begin position="61"/>
        <end position="86"/>
    </location>
</feature>
<dbReference type="Proteomes" id="UP000606974">
    <property type="component" value="Unassembled WGS sequence"/>
</dbReference>
<reference evidence="2" key="1">
    <citation type="submission" date="2020-02" db="EMBL/GenBank/DDBJ databases">
        <authorList>
            <person name="Palmer J.M."/>
        </authorList>
    </citation>
    <scope>NUCLEOTIDE SEQUENCE</scope>
    <source>
        <strain evidence="2">EPUS1.4</strain>
        <tissue evidence="2">Thallus</tissue>
    </source>
</reference>